<protein>
    <submittedName>
        <fullName evidence="6">Uncharacterized protein LOC111601278 isoform X1</fullName>
    </submittedName>
</protein>
<evidence type="ECO:0000256" key="3">
    <source>
        <dbReference type="SAM" id="SignalP"/>
    </source>
</evidence>
<evidence type="ECO:0000256" key="2">
    <source>
        <dbReference type="ARBA" id="ARBA00022525"/>
    </source>
</evidence>
<dbReference type="InterPro" id="IPR029277">
    <property type="entry name" value="SVWC_dom"/>
</dbReference>
<reference evidence="6" key="1">
    <citation type="submission" date="2025-08" db="UniProtKB">
        <authorList>
            <consortium name="RefSeq"/>
        </authorList>
    </citation>
    <scope>IDENTIFICATION</scope>
    <source>
        <strain evidence="6">15085-1641.00</strain>
        <tissue evidence="6">Whole body</tissue>
    </source>
</reference>
<comment type="subcellular location">
    <subcellularLocation>
        <location evidence="1">Secreted</location>
    </subcellularLocation>
</comment>
<gene>
    <name evidence="6" type="primary">LOC111601278</name>
</gene>
<name>A0A6J1M9F1_DROHY</name>
<evidence type="ECO:0000313" key="5">
    <source>
        <dbReference type="Proteomes" id="UP000504633"/>
    </source>
</evidence>
<dbReference type="OMA" id="DCCWICT"/>
<dbReference type="GeneID" id="111601278"/>
<keyword evidence="3" id="KW-0732">Signal</keyword>
<dbReference type="SMART" id="SM01318">
    <property type="entry name" value="SVWC"/>
    <property type="match status" value="1"/>
</dbReference>
<feature type="domain" description="Single" evidence="4">
    <location>
        <begin position="41"/>
        <end position="104"/>
    </location>
</feature>
<dbReference type="Pfam" id="PF15430">
    <property type="entry name" value="SVWC"/>
    <property type="match status" value="1"/>
</dbReference>
<keyword evidence="2" id="KW-0964">Secreted</keyword>
<keyword evidence="5" id="KW-1185">Reference proteome</keyword>
<dbReference type="Proteomes" id="UP000504633">
    <property type="component" value="Unplaced"/>
</dbReference>
<feature type="chain" id="PRO_5026781972" evidence="3">
    <location>
        <begin position="21"/>
        <end position="113"/>
    </location>
</feature>
<evidence type="ECO:0000313" key="6">
    <source>
        <dbReference type="RefSeq" id="XP_023173563.2"/>
    </source>
</evidence>
<dbReference type="OrthoDB" id="7854947at2759"/>
<evidence type="ECO:0000259" key="4">
    <source>
        <dbReference type="SMART" id="SM01318"/>
    </source>
</evidence>
<dbReference type="RefSeq" id="XP_023173563.2">
    <property type="nucleotide sequence ID" value="XM_023317795.2"/>
</dbReference>
<dbReference type="GO" id="GO:0005576">
    <property type="term" value="C:extracellular region"/>
    <property type="evidence" value="ECO:0007669"/>
    <property type="project" value="UniProtKB-SubCell"/>
</dbReference>
<dbReference type="KEGG" id="dhe:111601278"/>
<dbReference type="AlphaFoldDB" id="A0A6J1M9F1"/>
<feature type="signal peptide" evidence="3">
    <location>
        <begin position="1"/>
        <end position="20"/>
    </location>
</feature>
<organism evidence="5 6">
    <name type="scientific">Drosophila hydei</name>
    <name type="common">Fruit fly</name>
    <dbReference type="NCBI Taxonomy" id="7224"/>
    <lineage>
        <taxon>Eukaryota</taxon>
        <taxon>Metazoa</taxon>
        <taxon>Ecdysozoa</taxon>
        <taxon>Arthropoda</taxon>
        <taxon>Hexapoda</taxon>
        <taxon>Insecta</taxon>
        <taxon>Pterygota</taxon>
        <taxon>Neoptera</taxon>
        <taxon>Endopterygota</taxon>
        <taxon>Diptera</taxon>
        <taxon>Brachycera</taxon>
        <taxon>Muscomorpha</taxon>
        <taxon>Ephydroidea</taxon>
        <taxon>Drosophilidae</taxon>
        <taxon>Drosophila</taxon>
    </lineage>
</organism>
<sequence>MKYICGMGMVLFGLAMCVSALVHMVRMEKDGKAARKLEKGCQTPLGHIRPGEEINDEKTCGIFVCQDDEGNGLYQFCQSPVNFANCEYDLVNTKGKFPDCCWQCVKGIKCPVT</sequence>
<accession>A0A6J1M9F1</accession>
<proteinExistence type="predicted"/>
<evidence type="ECO:0000256" key="1">
    <source>
        <dbReference type="ARBA" id="ARBA00004613"/>
    </source>
</evidence>